<evidence type="ECO:0000313" key="8">
    <source>
        <dbReference type="EMBL" id="EFQ81798.1"/>
    </source>
</evidence>
<dbReference type="EC" id="5.1.1.1" evidence="4"/>
<feature type="active site" description="Proton acceptor; specific for D-alanine" evidence="4">
    <location>
        <position position="40"/>
    </location>
</feature>
<evidence type="ECO:0000256" key="2">
    <source>
        <dbReference type="ARBA" id="ARBA00022898"/>
    </source>
</evidence>
<feature type="modified residue" description="N6-(pyridoxal phosphate)lysine" evidence="4 5">
    <location>
        <position position="40"/>
    </location>
</feature>
<evidence type="ECO:0000313" key="9">
    <source>
        <dbReference type="Proteomes" id="UP000003111"/>
    </source>
</evidence>
<comment type="caution">
    <text evidence="8">The sequence shown here is derived from an EMBL/GenBank/DDBJ whole genome shotgun (WGS) entry which is preliminary data.</text>
</comment>
<dbReference type="STRING" id="585531.HMPREF0063_13000"/>
<dbReference type="eggNOG" id="COG0787">
    <property type="taxonomic scope" value="Bacteria"/>
</dbReference>
<dbReference type="Pfam" id="PF00842">
    <property type="entry name" value="Ala_racemase_C"/>
    <property type="match status" value="1"/>
</dbReference>
<feature type="active site" description="Proton acceptor; specific for L-alanine" evidence="4">
    <location>
        <position position="266"/>
    </location>
</feature>
<keyword evidence="3 4" id="KW-0413">Isomerase</keyword>
<dbReference type="Pfam" id="PF01168">
    <property type="entry name" value="Ala_racemase_N"/>
    <property type="match status" value="1"/>
</dbReference>
<dbReference type="EMBL" id="ACLF03000016">
    <property type="protein sequence ID" value="EFQ81798.1"/>
    <property type="molecule type" value="Genomic_DNA"/>
</dbReference>
<keyword evidence="2 4" id="KW-0663">Pyridoxal phosphate</keyword>
<evidence type="ECO:0000259" key="7">
    <source>
        <dbReference type="SMART" id="SM01005"/>
    </source>
</evidence>
<dbReference type="RefSeq" id="WP_007078587.1">
    <property type="nucleotide sequence ID" value="NZ_CM001024.1"/>
</dbReference>
<evidence type="ECO:0000256" key="1">
    <source>
        <dbReference type="ARBA" id="ARBA00001933"/>
    </source>
</evidence>
<feature type="binding site" evidence="4 6">
    <location>
        <position position="134"/>
    </location>
    <ligand>
        <name>substrate</name>
    </ligand>
</feature>
<dbReference type="HOGENOM" id="CLU_028393_0_0_11"/>
<dbReference type="InterPro" id="IPR029066">
    <property type="entry name" value="PLP-binding_barrel"/>
</dbReference>
<dbReference type="InterPro" id="IPR000821">
    <property type="entry name" value="Ala_racemase"/>
</dbReference>
<dbReference type="Gene3D" id="3.20.20.10">
    <property type="entry name" value="Alanine racemase"/>
    <property type="match status" value="1"/>
</dbReference>
<dbReference type="InterPro" id="IPR020622">
    <property type="entry name" value="Ala_racemase_pyridoxalP-BS"/>
</dbReference>
<evidence type="ECO:0000256" key="4">
    <source>
        <dbReference type="HAMAP-Rule" id="MF_01201"/>
    </source>
</evidence>
<proteinExistence type="inferred from homology"/>
<dbReference type="InterPro" id="IPR009006">
    <property type="entry name" value="Ala_racemase/Decarboxylase_C"/>
</dbReference>
<dbReference type="PRINTS" id="PR00992">
    <property type="entry name" value="ALARACEMASE"/>
</dbReference>
<dbReference type="GO" id="GO:0030632">
    <property type="term" value="P:D-alanine biosynthetic process"/>
    <property type="evidence" value="ECO:0007669"/>
    <property type="project" value="UniProtKB-UniRule"/>
</dbReference>
<dbReference type="Proteomes" id="UP000003111">
    <property type="component" value="Unassembled WGS sequence"/>
</dbReference>
<evidence type="ECO:0000256" key="5">
    <source>
        <dbReference type="PIRSR" id="PIRSR600821-50"/>
    </source>
</evidence>
<evidence type="ECO:0000256" key="6">
    <source>
        <dbReference type="PIRSR" id="PIRSR600821-52"/>
    </source>
</evidence>
<comment type="cofactor">
    <cofactor evidence="1 4 5">
        <name>pyridoxal 5'-phosphate</name>
        <dbReference type="ChEBI" id="CHEBI:597326"/>
    </cofactor>
</comment>
<dbReference type="SMART" id="SM01005">
    <property type="entry name" value="Ala_racemase_C"/>
    <property type="match status" value="1"/>
</dbReference>
<dbReference type="GO" id="GO:0030170">
    <property type="term" value="F:pyridoxal phosphate binding"/>
    <property type="evidence" value="ECO:0007669"/>
    <property type="project" value="UniProtKB-UniRule"/>
</dbReference>
<keyword evidence="9" id="KW-1185">Reference proteome</keyword>
<dbReference type="PANTHER" id="PTHR30511:SF0">
    <property type="entry name" value="ALANINE RACEMASE, CATABOLIC-RELATED"/>
    <property type="match status" value="1"/>
</dbReference>
<gene>
    <name evidence="8" type="primary">alr</name>
    <name evidence="8" type="ORF">HMPREF0063_13000</name>
</gene>
<dbReference type="FunFam" id="3.20.20.10:FF:000002">
    <property type="entry name" value="Alanine racemase"/>
    <property type="match status" value="1"/>
</dbReference>
<dbReference type="InterPro" id="IPR011079">
    <property type="entry name" value="Ala_racemase_C"/>
</dbReference>
<dbReference type="GO" id="GO:0005829">
    <property type="term" value="C:cytosol"/>
    <property type="evidence" value="ECO:0007669"/>
    <property type="project" value="TreeGrafter"/>
</dbReference>
<dbReference type="Gene3D" id="2.40.37.10">
    <property type="entry name" value="Lyase, Ornithine Decarboxylase, Chain A, domain 1"/>
    <property type="match status" value="1"/>
</dbReference>
<comment type="similarity">
    <text evidence="4">Belongs to the alanine racemase family.</text>
</comment>
<feature type="binding site" evidence="4 6">
    <location>
        <position position="314"/>
    </location>
    <ligand>
        <name>substrate</name>
    </ligand>
</feature>
<dbReference type="CDD" id="cd00430">
    <property type="entry name" value="PLPDE_III_AR"/>
    <property type="match status" value="1"/>
</dbReference>
<name>E2SG41_9ACTN</name>
<comment type="catalytic activity">
    <reaction evidence="4">
        <text>L-alanine = D-alanine</text>
        <dbReference type="Rhea" id="RHEA:20249"/>
        <dbReference type="ChEBI" id="CHEBI:57416"/>
        <dbReference type="ChEBI" id="CHEBI:57972"/>
        <dbReference type="EC" id="5.1.1.1"/>
    </reaction>
</comment>
<dbReference type="GO" id="GO:0009252">
    <property type="term" value="P:peptidoglycan biosynthetic process"/>
    <property type="evidence" value="ECO:0007669"/>
    <property type="project" value="TreeGrafter"/>
</dbReference>
<comment type="pathway">
    <text evidence="4">Amino-acid biosynthesis; D-alanine biosynthesis; D-alanine from L-alanine: step 1/1.</text>
</comment>
<dbReference type="UniPathway" id="UPA00042">
    <property type="reaction ID" value="UER00497"/>
</dbReference>
<accession>E2SG41</accession>
<dbReference type="SUPFAM" id="SSF50621">
    <property type="entry name" value="Alanine racemase C-terminal domain-like"/>
    <property type="match status" value="1"/>
</dbReference>
<dbReference type="GO" id="GO:0008784">
    <property type="term" value="F:alanine racemase activity"/>
    <property type="evidence" value="ECO:0007669"/>
    <property type="project" value="UniProtKB-UniRule"/>
</dbReference>
<organism evidence="8 9">
    <name type="scientific">Aeromicrobium marinum DSM 15272</name>
    <dbReference type="NCBI Taxonomy" id="585531"/>
    <lineage>
        <taxon>Bacteria</taxon>
        <taxon>Bacillati</taxon>
        <taxon>Actinomycetota</taxon>
        <taxon>Actinomycetes</taxon>
        <taxon>Propionibacteriales</taxon>
        <taxon>Nocardioidaceae</taxon>
        <taxon>Aeromicrobium</taxon>
    </lineage>
</organism>
<dbReference type="SUPFAM" id="SSF51419">
    <property type="entry name" value="PLP-binding barrel"/>
    <property type="match status" value="1"/>
</dbReference>
<dbReference type="NCBIfam" id="TIGR00492">
    <property type="entry name" value="alr"/>
    <property type="match status" value="1"/>
</dbReference>
<sequence length="375" mass="38875">MSAHGGPPQAEAHVDLDAYRENLRLLGDLAPASALMAVVKADAYGHGMTEIGRAARQAGADWLGVATVEEALALRSGGDDGPVLCWLASPGASYAAAVAADVEVTASSVGQLEEIVAAGGRPRVQLKVDTGLSRNGAAPEEWPDLVEAAARARDAGRIEITGTWSHLACADDPEHPANELQERAFRAALDVVTAAGVDPGLRHLANSAATLTRPSTHLDLVRVGIAAYGIPPDPRLSIDLPLRPALTLRARLAAVRRVPAGTGVSYGHRYVTERPTTLGLVPVGYGEGVHRAATGRAEAGFAGRRVPVVGTICMDQLVVDLGDLPADRGDVVTLFGDGSDGEPSATDWAEAAGTIGYEVVTGLGGRIRHTYGGRR</sequence>
<protein>
    <recommendedName>
        <fullName evidence="4">Alanine racemase</fullName>
        <ecNumber evidence="4">5.1.1.1</ecNumber>
    </recommendedName>
</protein>
<dbReference type="PROSITE" id="PS00395">
    <property type="entry name" value="ALANINE_RACEMASE"/>
    <property type="match status" value="1"/>
</dbReference>
<dbReference type="AlphaFoldDB" id="E2SG41"/>
<dbReference type="PANTHER" id="PTHR30511">
    <property type="entry name" value="ALANINE RACEMASE"/>
    <property type="match status" value="1"/>
</dbReference>
<dbReference type="InterPro" id="IPR001608">
    <property type="entry name" value="Ala_racemase_N"/>
</dbReference>
<evidence type="ECO:0000256" key="3">
    <source>
        <dbReference type="ARBA" id="ARBA00023235"/>
    </source>
</evidence>
<dbReference type="HAMAP" id="MF_01201">
    <property type="entry name" value="Ala_racemase"/>
    <property type="match status" value="1"/>
</dbReference>
<reference evidence="8" key="1">
    <citation type="submission" date="2010-08" db="EMBL/GenBank/DDBJ databases">
        <authorList>
            <person name="Muzny D."/>
            <person name="Qin X."/>
            <person name="Buhay C."/>
            <person name="Dugan-Rocha S."/>
            <person name="Ding Y."/>
            <person name="Chen G."/>
            <person name="Hawes A."/>
            <person name="Holder M."/>
            <person name="Jhangiani S."/>
            <person name="Johnson A."/>
            <person name="Khan Z."/>
            <person name="Li Z."/>
            <person name="Liu W."/>
            <person name="Liu X."/>
            <person name="Perez L."/>
            <person name="Shen H."/>
            <person name="Wang Q."/>
            <person name="Watt J."/>
            <person name="Xi L."/>
            <person name="Xin Y."/>
            <person name="Zhou J."/>
            <person name="Deng J."/>
            <person name="Jiang H."/>
            <person name="Liu Y."/>
            <person name="Qu J."/>
            <person name="Song X.-Z."/>
            <person name="Zhang L."/>
            <person name="Villasana D."/>
            <person name="Johnson A."/>
            <person name="Liu J."/>
            <person name="Liyanage D."/>
            <person name="Lorensuhewa L."/>
            <person name="Robinson T."/>
            <person name="Song A."/>
            <person name="Song B.-B."/>
            <person name="Dinh H."/>
            <person name="Thornton R."/>
            <person name="Coyle M."/>
            <person name="Francisco L."/>
            <person name="Jackson L."/>
            <person name="Javaid M."/>
            <person name="Korchina V."/>
            <person name="Kovar C."/>
            <person name="Mata R."/>
            <person name="Mathew T."/>
            <person name="Ngo R."/>
            <person name="Nguyen L."/>
            <person name="Nguyen N."/>
            <person name="Okwuonu G."/>
            <person name="Ongeri F."/>
            <person name="Pham C."/>
            <person name="Simmons D."/>
            <person name="Wilczek-Boney K."/>
            <person name="Hale W."/>
            <person name="Jakkamsetti A."/>
            <person name="Pham P."/>
            <person name="Ruth R."/>
            <person name="San Lucas F."/>
            <person name="Warren J."/>
            <person name="Zhang J."/>
            <person name="Zhao Z."/>
            <person name="Zhou C."/>
            <person name="Zhu D."/>
            <person name="Lee S."/>
            <person name="Bess C."/>
            <person name="Blankenburg K."/>
            <person name="Forbes L."/>
            <person name="Fu Q."/>
            <person name="Gubbala S."/>
            <person name="Hirani K."/>
            <person name="Jayaseelan J.C."/>
            <person name="Lara F."/>
            <person name="Munidasa M."/>
            <person name="Palculict T."/>
            <person name="Patil S."/>
            <person name="Pu L.-L."/>
            <person name="Saada N."/>
            <person name="Tang L."/>
            <person name="Weissenberger G."/>
            <person name="Zhu Y."/>
            <person name="Hemphill L."/>
            <person name="Shang Y."/>
            <person name="Youmans B."/>
            <person name="Ayvaz T."/>
            <person name="Ross M."/>
            <person name="Santibanez J."/>
            <person name="Aqrawi P."/>
            <person name="Gross S."/>
            <person name="Joshi V."/>
            <person name="Fowler G."/>
            <person name="Nazareth L."/>
            <person name="Reid J."/>
            <person name="Worley K."/>
            <person name="Petrosino J."/>
            <person name="Highlander S."/>
            <person name="Gibbs R."/>
        </authorList>
    </citation>
    <scope>NUCLEOTIDE SEQUENCE [LARGE SCALE GENOMIC DNA]</scope>
    <source>
        <strain evidence="8">DSM 15272</strain>
    </source>
</reference>
<feature type="domain" description="Alanine racemase C-terminal" evidence="7">
    <location>
        <begin position="245"/>
        <end position="372"/>
    </location>
</feature>
<comment type="function">
    <text evidence="4">Catalyzes the interconversion of L-alanine and D-alanine. May also act on other amino acids.</text>
</comment>